<feature type="domain" description="Yip1" evidence="6">
    <location>
        <begin position="16"/>
        <end position="178"/>
    </location>
</feature>
<keyword evidence="2 5" id="KW-0812">Transmembrane</keyword>
<protein>
    <submittedName>
        <fullName evidence="7">Yip1 family protein</fullName>
    </submittedName>
</protein>
<organism evidence="7 8">
    <name type="scientific">Marinobacterium aestuariivivens</name>
    <dbReference type="NCBI Taxonomy" id="1698799"/>
    <lineage>
        <taxon>Bacteria</taxon>
        <taxon>Pseudomonadati</taxon>
        <taxon>Pseudomonadota</taxon>
        <taxon>Gammaproteobacteria</taxon>
        <taxon>Oceanospirillales</taxon>
        <taxon>Oceanospirillaceae</taxon>
        <taxon>Marinobacterium</taxon>
    </lineage>
</organism>
<evidence type="ECO:0000259" key="6">
    <source>
        <dbReference type="Pfam" id="PF04893"/>
    </source>
</evidence>
<evidence type="ECO:0000313" key="8">
    <source>
        <dbReference type="Proteomes" id="UP001596422"/>
    </source>
</evidence>
<keyword evidence="4 5" id="KW-0472">Membrane</keyword>
<dbReference type="EMBL" id="JBHSWE010000001">
    <property type="protein sequence ID" value="MFC6672455.1"/>
    <property type="molecule type" value="Genomic_DNA"/>
</dbReference>
<evidence type="ECO:0000256" key="5">
    <source>
        <dbReference type="SAM" id="Phobius"/>
    </source>
</evidence>
<feature type="transmembrane region" description="Helical" evidence="5">
    <location>
        <begin position="100"/>
        <end position="121"/>
    </location>
</feature>
<feature type="transmembrane region" description="Helical" evidence="5">
    <location>
        <begin position="127"/>
        <end position="149"/>
    </location>
</feature>
<name>A0ABW2A4K1_9GAMM</name>
<feature type="transmembrane region" description="Helical" evidence="5">
    <location>
        <begin position="161"/>
        <end position="189"/>
    </location>
</feature>
<evidence type="ECO:0000256" key="2">
    <source>
        <dbReference type="ARBA" id="ARBA00022692"/>
    </source>
</evidence>
<comment type="subcellular location">
    <subcellularLocation>
        <location evidence="1">Membrane</location>
        <topology evidence="1">Multi-pass membrane protein</topology>
    </subcellularLocation>
</comment>
<sequence length="190" mass="20654">MTVFDIPRMFVSSHGGWDELERVHPSVIKLFLLLVLPFSLVPPAMIEYAGLHYGSRFFPGAEAGSWAVSAAVFFVAELVTVPLMAWAIKSNGETRKVRIPYHDAFTIAAVAAIPLWVSALGLFVPNLAFVVTLAMLGLIGAISLVYHGIEAVLHMHEELEVASLTFTTLAIGILAWAGLLVLIFMPLLLL</sequence>
<evidence type="ECO:0000256" key="1">
    <source>
        <dbReference type="ARBA" id="ARBA00004141"/>
    </source>
</evidence>
<dbReference type="Proteomes" id="UP001596422">
    <property type="component" value="Unassembled WGS sequence"/>
</dbReference>
<comment type="caution">
    <text evidence="7">The sequence shown here is derived from an EMBL/GenBank/DDBJ whole genome shotgun (WGS) entry which is preliminary data.</text>
</comment>
<evidence type="ECO:0000256" key="3">
    <source>
        <dbReference type="ARBA" id="ARBA00022989"/>
    </source>
</evidence>
<evidence type="ECO:0000256" key="4">
    <source>
        <dbReference type="ARBA" id="ARBA00023136"/>
    </source>
</evidence>
<dbReference type="RefSeq" id="WP_379910891.1">
    <property type="nucleotide sequence ID" value="NZ_JBHSWE010000001.1"/>
</dbReference>
<dbReference type="Pfam" id="PF04893">
    <property type="entry name" value="Yip1"/>
    <property type="match status" value="1"/>
</dbReference>
<keyword evidence="8" id="KW-1185">Reference proteome</keyword>
<proteinExistence type="predicted"/>
<gene>
    <name evidence="7" type="ORF">ACFQDL_22100</name>
</gene>
<reference evidence="8" key="1">
    <citation type="journal article" date="2019" name="Int. J. Syst. Evol. Microbiol.">
        <title>The Global Catalogue of Microorganisms (GCM) 10K type strain sequencing project: providing services to taxonomists for standard genome sequencing and annotation.</title>
        <authorList>
            <consortium name="The Broad Institute Genomics Platform"/>
            <consortium name="The Broad Institute Genome Sequencing Center for Infectious Disease"/>
            <person name="Wu L."/>
            <person name="Ma J."/>
        </authorList>
    </citation>
    <scope>NUCLEOTIDE SEQUENCE [LARGE SCALE GENOMIC DNA]</scope>
    <source>
        <strain evidence="8">NBRC 111756</strain>
    </source>
</reference>
<keyword evidence="3 5" id="KW-1133">Transmembrane helix</keyword>
<feature type="transmembrane region" description="Helical" evidence="5">
    <location>
        <begin position="66"/>
        <end position="88"/>
    </location>
</feature>
<feature type="transmembrane region" description="Helical" evidence="5">
    <location>
        <begin position="27"/>
        <end position="46"/>
    </location>
</feature>
<accession>A0ABW2A4K1</accession>
<evidence type="ECO:0000313" key="7">
    <source>
        <dbReference type="EMBL" id="MFC6672455.1"/>
    </source>
</evidence>
<dbReference type="InterPro" id="IPR006977">
    <property type="entry name" value="Yip1_dom"/>
</dbReference>